<proteinExistence type="inferred from homology"/>
<keyword evidence="3 9" id="KW-1003">Cell membrane</keyword>
<keyword evidence="4 9" id="KW-0997">Cell inner membrane</keyword>
<dbReference type="GO" id="GO:0046854">
    <property type="term" value="P:phosphatidylinositol phosphate biosynthetic process"/>
    <property type="evidence" value="ECO:0007669"/>
    <property type="project" value="InterPro"/>
</dbReference>
<feature type="binding site" evidence="9">
    <location>
        <position position="247"/>
    </location>
    <ligand>
        <name>substrate</name>
    </ligand>
</feature>
<evidence type="ECO:0000256" key="4">
    <source>
        <dbReference type="ARBA" id="ARBA00022519"/>
    </source>
</evidence>
<dbReference type="InterPro" id="IPR020550">
    <property type="entry name" value="Inositol_monophosphatase_CS"/>
</dbReference>
<dbReference type="InterPro" id="IPR006240">
    <property type="entry name" value="CysQ"/>
</dbReference>
<keyword evidence="6 9" id="KW-0378">Hydrolase</keyword>
<evidence type="ECO:0000256" key="2">
    <source>
        <dbReference type="ARBA" id="ARBA00005289"/>
    </source>
</evidence>
<feature type="binding site" evidence="10">
    <location>
        <position position="100"/>
    </location>
    <ligand>
        <name>Mg(2+)</name>
        <dbReference type="ChEBI" id="CHEBI:18420"/>
        <label>1</label>
        <note>catalytic</note>
    </ligand>
</feature>
<feature type="binding site" evidence="10">
    <location>
        <position position="80"/>
    </location>
    <ligand>
        <name>Mg(2+)</name>
        <dbReference type="ChEBI" id="CHEBI:18420"/>
        <label>1</label>
        <note>catalytic</note>
    </ligand>
</feature>
<reference evidence="12" key="2">
    <citation type="submission" date="2011-03" db="EMBL/GenBank/DDBJ databases">
        <title>The complete genome of Hippea maritima DSM 10411.</title>
        <authorList>
            <consortium name="US DOE Joint Genome Institute (JGI-PGF)"/>
            <person name="Lucas S."/>
            <person name="Copeland A."/>
            <person name="Lapidus A."/>
            <person name="Bruce D."/>
            <person name="Goodwin L."/>
            <person name="Pitluck S."/>
            <person name="Peters L."/>
            <person name="Kyrpides N."/>
            <person name="Mavromatis K."/>
            <person name="Pagani I."/>
            <person name="Ivanova N."/>
            <person name="Mikhailova N."/>
            <person name="Lu M."/>
            <person name="Detter J.C."/>
            <person name="Tapia R."/>
            <person name="Han C."/>
            <person name="Land M."/>
            <person name="Hauser L."/>
            <person name="Markowitz V."/>
            <person name="Cheng J.-F."/>
            <person name="Hugenholtz P."/>
            <person name="Woyke T."/>
            <person name="Wu D."/>
            <person name="Spring S."/>
            <person name="Schroeder M."/>
            <person name="Brambilla E."/>
            <person name="Klenk H.-P."/>
            <person name="Eisen J.A."/>
        </authorList>
    </citation>
    <scope>NUCLEOTIDE SEQUENCE [LARGE SCALE GENOMIC DNA]</scope>
    <source>
        <strain evidence="12">ATCC 700847 / DSM 10411 / MH2</strain>
    </source>
</reference>
<feature type="binding site" evidence="9">
    <location>
        <position position="102"/>
    </location>
    <ligand>
        <name>Mg(2+)</name>
        <dbReference type="ChEBI" id="CHEBI:18420"/>
        <label>1</label>
    </ligand>
</feature>
<keyword evidence="12" id="KW-1185">Reference proteome</keyword>
<name>F2LWR2_HIPMA</name>
<gene>
    <name evidence="9" type="primary">cysQ</name>
    <name evidence="11" type="ordered locus">Hipma_0057</name>
</gene>
<feature type="binding site" evidence="9">
    <location>
        <begin position="102"/>
        <end position="105"/>
    </location>
    <ligand>
        <name>substrate</name>
    </ligand>
</feature>
<dbReference type="RefSeq" id="WP_013681085.1">
    <property type="nucleotide sequence ID" value="NC_015318.1"/>
</dbReference>
<dbReference type="EMBL" id="CP002606">
    <property type="protein sequence ID" value="AEA33040.1"/>
    <property type="molecule type" value="Genomic_DNA"/>
</dbReference>
<dbReference type="FunCoup" id="F2LWR2">
    <property type="interactions" value="128"/>
</dbReference>
<feature type="binding site" evidence="9">
    <location>
        <position position="80"/>
    </location>
    <ligand>
        <name>substrate</name>
    </ligand>
</feature>
<evidence type="ECO:0000256" key="7">
    <source>
        <dbReference type="ARBA" id="ARBA00022842"/>
    </source>
</evidence>
<reference evidence="11 12" key="1">
    <citation type="journal article" date="2011" name="Stand. Genomic Sci.">
        <title>Complete genome sequence of the thermophilic sulfur-reducer Hippea maritima type strain (MH(2)).</title>
        <authorList>
            <person name="Huntemann M."/>
            <person name="Lu M."/>
            <person name="Nolan M."/>
            <person name="Lapidus A."/>
            <person name="Lucas S."/>
            <person name="Hammon N."/>
            <person name="Deshpande S."/>
            <person name="Cheng J.F."/>
            <person name="Tapia R."/>
            <person name="Han C."/>
            <person name="Goodwin L."/>
            <person name="Pitluck S."/>
            <person name="Liolios K."/>
            <person name="Pagani I."/>
            <person name="Ivanova N."/>
            <person name="Ovchinikova G."/>
            <person name="Pati A."/>
            <person name="Chen A."/>
            <person name="Palaniappan K."/>
            <person name="Land M."/>
            <person name="Hauser L."/>
            <person name="Jeffries C.D."/>
            <person name="Detter J.C."/>
            <person name="Brambilla E.M."/>
            <person name="Rohde M."/>
            <person name="Spring S."/>
            <person name="Goker M."/>
            <person name="Woyke T."/>
            <person name="Bristow J."/>
            <person name="Eisen J.A."/>
            <person name="Markowitz V."/>
            <person name="Hugenholtz P."/>
            <person name="Kyrpides N.C."/>
            <person name="Klenk H.P."/>
            <person name="Mavromatis K."/>
        </authorList>
    </citation>
    <scope>NUCLEOTIDE SEQUENCE [LARGE SCALE GENOMIC DNA]</scope>
    <source>
        <strain evidence="12">ATCC 700847 / DSM 10411 / MH2</strain>
    </source>
</reference>
<dbReference type="HOGENOM" id="CLU_044118_3_0_7"/>
<feature type="binding site" evidence="9">
    <location>
        <position position="247"/>
    </location>
    <ligand>
        <name>Mg(2+)</name>
        <dbReference type="ChEBI" id="CHEBI:18420"/>
        <label>2</label>
    </ligand>
</feature>
<dbReference type="InParanoid" id="F2LWR2"/>
<dbReference type="CDD" id="cd01638">
    <property type="entry name" value="CysQ"/>
    <property type="match status" value="1"/>
</dbReference>
<dbReference type="STRING" id="760142.Hipma_0057"/>
<comment type="cofactor">
    <cofactor evidence="9 10">
        <name>Mg(2+)</name>
        <dbReference type="ChEBI" id="CHEBI:18420"/>
    </cofactor>
</comment>
<evidence type="ECO:0000256" key="8">
    <source>
        <dbReference type="ARBA" id="ARBA00023136"/>
    </source>
</evidence>
<evidence type="ECO:0000256" key="1">
    <source>
        <dbReference type="ARBA" id="ARBA00001625"/>
    </source>
</evidence>
<comment type="catalytic activity">
    <reaction evidence="1 9">
        <text>adenosine 3',5'-bisphosphate + H2O = AMP + phosphate</text>
        <dbReference type="Rhea" id="RHEA:10040"/>
        <dbReference type="ChEBI" id="CHEBI:15377"/>
        <dbReference type="ChEBI" id="CHEBI:43474"/>
        <dbReference type="ChEBI" id="CHEBI:58343"/>
        <dbReference type="ChEBI" id="CHEBI:456215"/>
        <dbReference type="EC" id="3.1.3.7"/>
    </reaction>
</comment>
<feature type="binding site" evidence="9">
    <location>
        <position position="100"/>
    </location>
    <ligand>
        <name>Mg(2+)</name>
        <dbReference type="ChEBI" id="CHEBI:18420"/>
        <label>2</label>
    </ligand>
</feature>
<dbReference type="PROSITE" id="PS00629">
    <property type="entry name" value="IMP_1"/>
    <property type="match status" value="1"/>
</dbReference>
<dbReference type="PRINTS" id="PR00377">
    <property type="entry name" value="IMPHPHTASES"/>
</dbReference>
<feature type="binding site" evidence="9">
    <location>
        <position position="100"/>
    </location>
    <ligand>
        <name>Mg(2+)</name>
        <dbReference type="ChEBI" id="CHEBI:18420"/>
        <label>1</label>
    </ligand>
</feature>
<comment type="function">
    <text evidence="9">Converts adenosine-3',5'-bisphosphate (PAP) to AMP.</text>
</comment>
<protein>
    <recommendedName>
        <fullName evidence="9">3'(2'),5'-bisphosphate nucleotidase CysQ</fullName>
        <ecNumber evidence="9">3.1.3.7</ecNumber>
    </recommendedName>
    <alternativeName>
        <fullName evidence="9">3'(2'),5-bisphosphonucleoside 3'(2')-phosphohydrolase</fullName>
    </alternativeName>
    <alternativeName>
        <fullName evidence="9">3'-phosphoadenosine 5'-phosphate phosphatase</fullName>
        <shortName evidence="9">PAP phosphatase</shortName>
    </alternativeName>
</protein>
<dbReference type="Gene3D" id="3.40.190.80">
    <property type="match status" value="1"/>
</dbReference>
<dbReference type="GO" id="GO:0005886">
    <property type="term" value="C:plasma membrane"/>
    <property type="evidence" value="ECO:0007669"/>
    <property type="project" value="UniProtKB-SubCell"/>
</dbReference>
<dbReference type="KEGG" id="hmr:Hipma_0057"/>
<evidence type="ECO:0000256" key="10">
    <source>
        <dbReference type="PIRSR" id="PIRSR600760-2"/>
    </source>
</evidence>
<feature type="binding site" evidence="10">
    <location>
        <position position="103"/>
    </location>
    <ligand>
        <name>Mg(2+)</name>
        <dbReference type="ChEBI" id="CHEBI:18420"/>
        <label>1</label>
        <note>catalytic</note>
    </ligand>
</feature>
<evidence type="ECO:0000256" key="6">
    <source>
        <dbReference type="ARBA" id="ARBA00022801"/>
    </source>
</evidence>
<feature type="binding site" evidence="10">
    <location>
        <position position="247"/>
    </location>
    <ligand>
        <name>Mg(2+)</name>
        <dbReference type="ChEBI" id="CHEBI:18420"/>
        <label>1</label>
        <note>catalytic</note>
    </ligand>
</feature>
<feature type="binding site" evidence="10">
    <location>
        <position position="102"/>
    </location>
    <ligand>
        <name>Mg(2+)</name>
        <dbReference type="ChEBI" id="CHEBI:18420"/>
        <label>1</label>
        <note>catalytic</note>
    </ligand>
</feature>
<dbReference type="InterPro" id="IPR020583">
    <property type="entry name" value="Inositol_monoP_metal-BS"/>
</dbReference>
<dbReference type="NCBIfam" id="TIGR01331">
    <property type="entry name" value="bisphos_cysQ"/>
    <property type="match status" value="1"/>
</dbReference>
<dbReference type="eggNOG" id="COG1218">
    <property type="taxonomic scope" value="Bacteria"/>
</dbReference>
<dbReference type="PANTHER" id="PTHR43028:SF5">
    <property type="entry name" value="3'(2'),5'-BISPHOSPHATE NUCLEOTIDASE 1"/>
    <property type="match status" value="1"/>
</dbReference>
<dbReference type="OrthoDB" id="9785695at2"/>
<dbReference type="GO" id="GO:0050427">
    <property type="term" value="P:3'-phosphoadenosine 5'-phosphosulfate metabolic process"/>
    <property type="evidence" value="ECO:0007669"/>
    <property type="project" value="TreeGrafter"/>
</dbReference>
<dbReference type="Proteomes" id="UP000008139">
    <property type="component" value="Chromosome"/>
</dbReference>
<evidence type="ECO:0000313" key="11">
    <source>
        <dbReference type="EMBL" id="AEA33040.1"/>
    </source>
</evidence>
<dbReference type="Pfam" id="PF00459">
    <property type="entry name" value="Inositol_P"/>
    <property type="match status" value="1"/>
</dbReference>
<keyword evidence="7 9" id="KW-0460">Magnesium</keyword>
<comment type="subcellular location">
    <subcellularLocation>
        <location evidence="9">Cell inner membrane</location>
        <topology evidence="9">Peripheral membrane protein</topology>
        <orientation evidence="9">Cytoplasmic side</orientation>
    </subcellularLocation>
</comment>
<accession>F2LWR2</accession>
<keyword evidence="5 9" id="KW-0479">Metal-binding</keyword>
<evidence type="ECO:0000256" key="3">
    <source>
        <dbReference type="ARBA" id="ARBA00022475"/>
    </source>
</evidence>
<evidence type="ECO:0000256" key="5">
    <source>
        <dbReference type="ARBA" id="ARBA00022723"/>
    </source>
</evidence>
<dbReference type="PANTHER" id="PTHR43028">
    <property type="entry name" value="3'(2'),5'-BISPHOSPHATE NUCLEOTIDASE 1"/>
    <property type="match status" value="1"/>
</dbReference>
<keyword evidence="8 9" id="KW-0472">Membrane</keyword>
<dbReference type="Gene3D" id="3.30.540.10">
    <property type="entry name" value="Fructose-1,6-Bisphosphatase, subunit A, domain 1"/>
    <property type="match status" value="1"/>
</dbReference>
<dbReference type="PROSITE" id="PS00630">
    <property type="entry name" value="IMP_2"/>
    <property type="match status" value="1"/>
</dbReference>
<comment type="similarity">
    <text evidence="2 9">Belongs to the inositol monophosphatase superfamily. CysQ family.</text>
</comment>
<feature type="binding site" evidence="9">
    <location>
        <position position="80"/>
    </location>
    <ligand>
        <name>Mg(2+)</name>
        <dbReference type="ChEBI" id="CHEBI:18420"/>
        <label>1</label>
    </ligand>
</feature>
<dbReference type="AlphaFoldDB" id="F2LWR2"/>
<evidence type="ECO:0000256" key="9">
    <source>
        <dbReference type="HAMAP-Rule" id="MF_02095"/>
    </source>
</evidence>
<dbReference type="SUPFAM" id="SSF56655">
    <property type="entry name" value="Carbohydrate phosphatase"/>
    <property type="match status" value="1"/>
</dbReference>
<sequence length="302" mass="33853">MKEFLSDLLAQVIFTAVKAGGKIMEIYHKDFSVKYKDDKSPLTEADKLSNEIICDGLKQLTPAPRHTPTPTLTRIPILSEENKEIPYDDRKNWDIFWLVDPLDGTKEFIKKNGEFTVNIALIHKDSPVLGVVYAPAINTLYYAAKGLGAYKSVNSETVNSERRMNEILKNSVKLPVERDDKDLIVVASRSHMNQETQNFIEALKESSLFTNHSSLITTSIGSSLKICLVAEGKADIYPRLGPTMEWDTAAAHAIVKEAGGEIYIYDSSMFNVQSSNLIQNPESKIQNFQLDAQHPTPNTQYL</sequence>
<evidence type="ECO:0000313" key="12">
    <source>
        <dbReference type="Proteomes" id="UP000008139"/>
    </source>
</evidence>
<organism evidence="11 12">
    <name type="scientific">Hippea maritima (strain ATCC 700847 / DSM 10411 / MH2)</name>
    <dbReference type="NCBI Taxonomy" id="760142"/>
    <lineage>
        <taxon>Bacteria</taxon>
        <taxon>Pseudomonadati</taxon>
        <taxon>Campylobacterota</taxon>
        <taxon>Desulfurellia</taxon>
        <taxon>Desulfurellales</taxon>
        <taxon>Hippeaceae</taxon>
        <taxon>Hippea</taxon>
    </lineage>
</organism>
<dbReference type="InterPro" id="IPR050725">
    <property type="entry name" value="CysQ/Inositol_MonoPase"/>
</dbReference>
<feature type="binding site" evidence="9">
    <location>
        <position position="103"/>
    </location>
    <ligand>
        <name>Mg(2+)</name>
        <dbReference type="ChEBI" id="CHEBI:18420"/>
        <label>2</label>
    </ligand>
</feature>
<dbReference type="GO" id="GO:0000103">
    <property type="term" value="P:sulfate assimilation"/>
    <property type="evidence" value="ECO:0007669"/>
    <property type="project" value="TreeGrafter"/>
</dbReference>
<dbReference type="GO" id="GO:0008441">
    <property type="term" value="F:3'(2'),5'-bisphosphate nucleotidase activity"/>
    <property type="evidence" value="ECO:0007669"/>
    <property type="project" value="UniProtKB-UniRule"/>
</dbReference>
<dbReference type="HAMAP" id="MF_02095">
    <property type="entry name" value="CysQ"/>
    <property type="match status" value="1"/>
</dbReference>
<dbReference type="GO" id="GO:0000287">
    <property type="term" value="F:magnesium ion binding"/>
    <property type="evidence" value="ECO:0007669"/>
    <property type="project" value="UniProtKB-UniRule"/>
</dbReference>
<dbReference type="InterPro" id="IPR000760">
    <property type="entry name" value="Inositol_monophosphatase-like"/>
</dbReference>
<dbReference type="EC" id="3.1.3.7" evidence="9"/>